<keyword evidence="1" id="KW-0449">Lipoprotein</keyword>
<evidence type="ECO:0000313" key="2">
    <source>
        <dbReference type="Proteomes" id="UP001209737"/>
    </source>
</evidence>
<dbReference type="RefSeq" id="WP_265376539.1">
    <property type="nucleotide sequence ID" value="NZ_JAMQPV010000004.1"/>
</dbReference>
<dbReference type="EMBL" id="JAMQPV010000004">
    <property type="protein sequence ID" value="MCW7463795.1"/>
    <property type="molecule type" value="Genomic_DNA"/>
</dbReference>
<accession>A0ABT3M1D9</accession>
<protein>
    <submittedName>
        <fullName evidence="1">Lipoprotein</fullName>
    </submittedName>
</protein>
<dbReference type="Proteomes" id="UP001209737">
    <property type="component" value="Unassembled WGS sequence"/>
</dbReference>
<organism evidence="1 2">
    <name type="scientific">Leptospira limi</name>
    <dbReference type="NCBI Taxonomy" id="2950023"/>
    <lineage>
        <taxon>Bacteria</taxon>
        <taxon>Pseudomonadati</taxon>
        <taxon>Spirochaetota</taxon>
        <taxon>Spirochaetia</taxon>
        <taxon>Leptospirales</taxon>
        <taxon>Leptospiraceae</taxon>
        <taxon>Leptospira</taxon>
    </lineage>
</organism>
<proteinExistence type="predicted"/>
<gene>
    <name evidence="1" type="ORF">ND812_16965</name>
</gene>
<name>A0ABT3M1D9_9LEPT</name>
<keyword evidence="2" id="KW-1185">Reference proteome</keyword>
<sequence>MKKTILLVYLIVACTSVQNTEDNQITNDFLRILNSNQLVIKNLKPDNYELSKNLNDGPFQYNYALRNKTNGTEIRYHINSFKDKIDQYEEFLKNNPNAFIIKPNDNSYAQDFILILMNLAGDNPKIKSNPLPEKILLNVFNANWGSNSLFEFDPKLNFSYKYCNLIVIHKNETADAYIYFLGNELRLTLEASSEFFENLKFKK</sequence>
<reference evidence="1 2" key="1">
    <citation type="submission" date="2022-06" db="EMBL/GenBank/DDBJ databases">
        <title>Leptospira isolates from biofilms formed at urban environments.</title>
        <authorList>
            <person name="Ribeiro P.S."/>
            <person name="Sousa T."/>
            <person name="Carvalho N."/>
            <person name="Aburjaile F."/>
            <person name="Neves F."/>
            <person name="Oliveira D."/>
            <person name="Blanco L."/>
            <person name="Lima J."/>
            <person name="Costa F."/>
            <person name="Brenig B."/>
            <person name="Soares S."/>
            <person name="Ramos R."/>
            <person name="Goes-Neto A."/>
            <person name="Matiuzzi M."/>
            <person name="Azevedo V."/>
            <person name="Ristow P."/>
        </authorList>
    </citation>
    <scope>NUCLEOTIDE SEQUENCE [LARGE SCALE GENOMIC DNA]</scope>
    <source>
        <strain evidence="1 2">VSF25</strain>
    </source>
</reference>
<evidence type="ECO:0000313" key="1">
    <source>
        <dbReference type="EMBL" id="MCW7463795.1"/>
    </source>
</evidence>
<comment type="caution">
    <text evidence="1">The sequence shown here is derived from an EMBL/GenBank/DDBJ whole genome shotgun (WGS) entry which is preliminary data.</text>
</comment>